<dbReference type="EMBL" id="KF147891">
    <property type="protein sequence ID" value="AGS81894.1"/>
    <property type="molecule type" value="Genomic_DNA"/>
</dbReference>
<gene>
    <name evidence="1" type="ORF">PaBG_00010</name>
</gene>
<keyword evidence="2" id="KW-1185">Reference proteome</keyword>
<evidence type="ECO:0000313" key="1">
    <source>
        <dbReference type="EMBL" id="AGS81894.1"/>
    </source>
</evidence>
<dbReference type="Proteomes" id="UP000015545">
    <property type="component" value="Segment"/>
</dbReference>
<organism evidence="1 2">
    <name type="scientific">Pseudomonas phage PaBG</name>
    <dbReference type="NCBI Taxonomy" id="1335230"/>
    <lineage>
        <taxon>Viruses</taxon>
        <taxon>Duplodnaviria</taxon>
        <taxon>Heunggongvirae</taxon>
        <taxon>Uroviricota</taxon>
        <taxon>Caudoviricetes</taxon>
        <taxon>Baikalvirus</taxon>
        <taxon>Baikalvirus PaBG</taxon>
    </lineage>
</organism>
<accession>S5VM23</accession>
<reference evidence="1 2" key="1">
    <citation type="journal article" date="2014" name="Genome Announc.">
        <title>Complete Genome Sequence of the Novel Giant Pseudomonas Phage PaBG.</title>
        <authorList>
            <person name="Sykilinda N.N."/>
            <person name="Bondar A.A."/>
            <person name="Gorshkova A.S."/>
            <person name="Kurochkina L.P."/>
            <person name="Kulikov E.E."/>
            <person name="Shneider M.M."/>
            <person name="Kadykov V.A."/>
            <person name="Solovjeva N.V."/>
            <person name="Kabilov M.R."/>
            <person name="Mesyanzhinov V.V."/>
            <person name="Vlassov V.V."/>
            <person name="Drukker V.V."/>
            <person name="Miroshnikov K.A."/>
        </authorList>
    </citation>
    <scope>NUCLEOTIDE SEQUENCE [LARGE SCALE GENOMIC DNA]</scope>
</reference>
<dbReference type="KEGG" id="vg:16574696"/>
<sequence length="121" mass="14501">MMEAIRQFIETQRTASHTRSLWFEDHNIHIYLRAGEYHLDVETRQWKWAVGISHVYLTREADKGKGYFKELVIAIERLAKEHGYDGVRIEEVRYPPLQQWCIKHGYVIDPTREDPQAYKKL</sequence>
<evidence type="ECO:0000313" key="2">
    <source>
        <dbReference type="Proteomes" id="UP000015545"/>
    </source>
</evidence>
<protein>
    <submittedName>
        <fullName evidence="1">Uncharacterized protein</fullName>
    </submittedName>
</protein>
<name>S5VM23_9CAUD</name>
<dbReference type="RefSeq" id="YP_008433341.1">
    <property type="nucleotide sequence ID" value="NC_022096.1"/>
</dbReference>
<proteinExistence type="predicted"/>
<dbReference type="InterPro" id="IPR016181">
    <property type="entry name" value="Acyl_CoA_acyltransferase"/>
</dbReference>
<dbReference type="GeneID" id="16574696"/>
<dbReference type="SUPFAM" id="SSF55729">
    <property type="entry name" value="Acyl-CoA N-acyltransferases (Nat)"/>
    <property type="match status" value="1"/>
</dbReference>